<evidence type="ECO:0000313" key="7">
    <source>
        <dbReference type="Proteomes" id="UP001365781"/>
    </source>
</evidence>
<dbReference type="SMART" id="SM00788">
    <property type="entry name" value="Adenylsucc_synt"/>
    <property type="match status" value="1"/>
</dbReference>
<keyword evidence="4" id="KW-0658">Purine biosynthesis</keyword>
<gene>
    <name evidence="6" type="ORF">WB403_49965</name>
</gene>
<dbReference type="Proteomes" id="UP001365781">
    <property type="component" value="Unassembled WGS sequence"/>
</dbReference>
<dbReference type="SUPFAM" id="SSF52540">
    <property type="entry name" value="P-loop containing nucleoside triphosphate hydrolases"/>
    <property type="match status" value="1"/>
</dbReference>
<keyword evidence="3" id="KW-0547">Nucleotide-binding</keyword>
<dbReference type="InterPro" id="IPR001114">
    <property type="entry name" value="Adenylosuccinate_synthetase"/>
</dbReference>
<sequence>DVIYGAAWGDEGKGKICTRLAKDYDATARFNGGPNAGHTFYIDGQKIVTHVVPTGIAFNKPSIIGPNCVIDKDGLYEELDYLKALGFDT</sequence>
<evidence type="ECO:0000256" key="1">
    <source>
        <dbReference type="ARBA" id="ARBA00022598"/>
    </source>
</evidence>
<dbReference type="InterPro" id="IPR027417">
    <property type="entry name" value="P-loop_NTPase"/>
</dbReference>
<evidence type="ECO:0000256" key="3">
    <source>
        <dbReference type="ARBA" id="ARBA00022741"/>
    </source>
</evidence>
<proteinExistence type="inferred from homology"/>
<dbReference type="PANTHER" id="PTHR11846:SF0">
    <property type="entry name" value="ADENYLOSUCCINATE SYNTHETASE"/>
    <property type="match status" value="1"/>
</dbReference>
<reference evidence="6 7" key="1">
    <citation type="submission" date="2024-03" db="EMBL/GenBank/DDBJ databases">
        <title>First Report of Pectobacterium brasiliscabiei causing potato scab in china.</title>
        <authorList>
            <person name="Handique U."/>
        </authorList>
    </citation>
    <scope>NUCLEOTIDE SEQUENCE [LARGE SCALE GENOMIC DNA]</scope>
    <source>
        <strain evidence="6 7">ZRIMU1503</strain>
    </source>
</reference>
<keyword evidence="1 6" id="KW-0436">Ligase</keyword>
<dbReference type="Pfam" id="PF00709">
    <property type="entry name" value="Adenylsucc_synt"/>
    <property type="match status" value="1"/>
</dbReference>
<name>A0ABU8GVN4_9ACTN</name>
<evidence type="ECO:0000256" key="5">
    <source>
        <dbReference type="ARBA" id="ARBA00022842"/>
    </source>
</evidence>
<keyword evidence="2" id="KW-0479">Metal-binding</keyword>
<comment type="caution">
    <text evidence="6">The sequence shown here is derived from an EMBL/GenBank/DDBJ whole genome shotgun (WGS) entry which is preliminary data.</text>
</comment>
<dbReference type="PANTHER" id="PTHR11846">
    <property type="entry name" value="ADENYLOSUCCINATE SYNTHETASE"/>
    <property type="match status" value="1"/>
</dbReference>
<dbReference type="HAMAP" id="MF_00011">
    <property type="entry name" value="Adenylosucc_synth"/>
    <property type="match status" value="1"/>
</dbReference>
<evidence type="ECO:0000256" key="4">
    <source>
        <dbReference type="ARBA" id="ARBA00022755"/>
    </source>
</evidence>
<dbReference type="InterPro" id="IPR042109">
    <property type="entry name" value="Adenylosuccinate_synth_dom1"/>
</dbReference>
<feature type="non-terminal residue" evidence="6">
    <location>
        <position position="89"/>
    </location>
</feature>
<dbReference type="Gene3D" id="3.40.440.10">
    <property type="entry name" value="Adenylosuccinate Synthetase, subunit A, domain 1"/>
    <property type="match status" value="1"/>
</dbReference>
<keyword evidence="5" id="KW-0460">Magnesium</keyword>
<evidence type="ECO:0000256" key="2">
    <source>
        <dbReference type="ARBA" id="ARBA00022723"/>
    </source>
</evidence>
<keyword evidence="7" id="KW-1185">Reference proteome</keyword>
<evidence type="ECO:0000313" key="6">
    <source>
        <dbReference type="EMBL" id="MEI5617238.1"/>
    </source>
</evidence>
<dbReference type="EC" id="6.3.4.4" evidence="6"/>
<protein>
    <submittedName>
        <fullName evidence="6">Adenylosuccinate synthetase</fullName>
        <ecNumber evidence="6">6.3.4.4</ecNumber>
    </submittedName>
</protein>
<dbReference type="EMBL" id="JBBAYM010000373">
    <property type="protein sequence ID" value="MEI5617238.1"/>
    <property type="molecule type" value="Genomic_DNA"/>
</dbReference>
<feature type="non-terminal residue" evidence="6">
    <location>
        <position position="1"/>
    </location>
</feature>
<accession>A0ABU8GVN4</accession>
<dbReference type="GO" id="GO:0004019">
    <property type="term" value="F:adenylosuccinate synthase activity"/>
    <property type="evidence" value="ECO:0007669"/>
    <property type="project" value="UniProtKB-EC"/>
</dbReference>
<dbReference type="RefSeq" id="WP_336559127.1">
    <property type="nucleotide sequence ID" value="NZ_JBBAYM010000373.1"/>
</dbReference>
<organism evidence="6 7">
    <name type="scientific">Streptomyces brasiliscabiei</name>
    <dbReference type="NCBI Taxonomy" id="2736302"/>
    <lineage>
        <taxon>Bacteria</taxon>
        <taxon>Bacillati</taxon>
        <taxon>Actinomycetota</taxon>
        <taxon>Actinomycetes</taxon>
        <taxon>Kitasatosporales</taxon>
        <taxon>Streptomycetaceae</taxon>
        <taxon>Streptomyces</taxon>
    </lineage>
</organism>